<dbReference type="PANTHER" id="PTHR12737">
    <property type="entry name" value="DIMETHYLARGININE DIMETHYLAMINOHYDROLASE"/>
    <property type="match status" value="1"/>
</dbReference>
<comment type="caution">
    <text evidence="5">The sequence shown here is derived from an EMBL/GenBank/DDBJ whole genome shotgun (WGS) entry which is preliminary data.</text>
</comment>
<comment type="similarity">
    <text evidence="1">Belongs to the DDAH family.</text>
</comment>
<evidence type="ECO:0000256" key="3">
    <source>
        <dbReference type="PIRSR" id="PIRSR633199-1"/>
    </source>
</evidence>
<dbReference type="GO" id="GO:0006525">
    <property type="term" value="P:arginine metabolic process"/>
    <property type="evidence" value="ECO:0007669"/>
    <property type="project" value="TreeGrafter"/>
</dbReference>
<dbReference type="EMBL" id="PKUQ01000022">
    <property type="protein sequence ID" value="PLW77018.1"/>
    <property type="molecule type" value="Genomic_DNA"/>
</dbReference>
<evidence type="ECO:0000313" key="5">
    <source>
        <dbReference type="EMBL" id="PLW77018.1"/>
    </source>
</evidence>
<dbReference type="AlphaFoldDB" id="A0A2N5XRH4"/>
<evidence type="ECO:0000256" key="2">
    <source>
        <dbReference type="ARBA" id="ARBA00022801"/>
    </source>
</evidence>
<dbReference type="RefSeq" id="WP_101534308.1">
    <property type="nucleotide sequence ID" value="NZ_JBFHIU010000020.1"/>
</dbReference>
<keyword evidence="2 5" id="KW-0378">Hydrolase</keyword>
<dbReference type="SUPFAM" id="SSF55909">
    <property type="entry name" value="Pentein"/>
    <property type="match status" value="1"/>
</dbReference>
<accession>A0A2N5XRH4</accession>
<feature type="binding site" evidence="4">
    <location>
        <position position="252"/>
    </location>
    <ligand>
        <name>substrate</name>
    </ligand>
</feature>
<gene>
    <name evidence="5" type="ORF">C0081_13320</name>
</gene>
<feature type="active site" description="Proton donor" evidence="3">
    <location>
        <position position="169"/>
    </location>
</feature>
<dbReference type="Pfam" id="PF02274">
    <property type="entry name" value="ADI"/>
    <property type="match status" value="1"/>
</dbReference>
<dbReference type="OrthoDB" id="9790596at2"/>
<feature type="binding site" evidence="4">
    <location>
        <begin position="72"/>
        <end position="73"/>
    </location>
    <ligand>
        <name>substrate</name>
    </ligand>
</feature>
<evidence type="ECO:0000313" key="6">
    <source>
        <dbReference type="Proteomes" id="UP000234881"/>
    </source>
</evidence>
<name>A0A2N5XRH4_9HYPH</name>
<proteinExistence type="inferred from homology"/>
<dbReference type="Proteomes" id="UP000234881">
    <property type="component" value="Unassembled WGS sequence"/>
</dbReference>
<feature type="binding site" evidence="4">
    <location>
        <position position="138"/>
    </location>
    <ligand>
        <name>substrate</name>
    </ligand>
</feature>
<evidence type="ECO:0000256" key="4">
    <source>
        <dbReference type="PIRSR" id="PIRSR633199-2"/>
    </source>
</evidence>
<organism evidence="5 6">
    <name type="scientific">Cohaesibacter celericrescens</name>
    <dbReference type="NCBI Taxonomy" id="2067669"/>
    <lineage>
        <taxon>Bacteria</taxon>
        <taxon>Pseudomonadati</taxon>
        <taxon>Pseudomonadota</taxon>
        <taxon>Alphaproteobacteria</taxon>
        <taxon>Hyphomicrobiales</taxon>
        <taxon>Cohaesibacteraceae</taxon>
    </lineage>
</organism>
<protein>
    <submittedName>
        <fullName evidence="5">Dimethylarginine dimethylaminohydrolase</fullName>
    </submittedName>
</protein>
<feature type="binding site" evidence="4">
    <location>
        <position position="67"/>
    </location>
    <ligand>
        <name>substrate</name>
    </ligand>
</feature>
<keyword evidence="6" id="KW-1185">Reference proteome</keyword>
<dbReference type="GO" id="GO:0016597">
    <property type="term" value="F:amino acid binding"/>
    <property type="evidence" value="ECO:0007669"/>
    <property type="project" value="TreeGrafter"/>
</dbReference>
<feature type="binding site" evidence="4">
    <location>
        <position position="25"/>
    </location>
    <ligand>
        <name>substrate</name>
    </ligand>
</feature>
<evidence type="ECO:0000256" key="1">
    <source>
        <dbReference type="ARBA" id="ARBA00008532"/>
    </source>
</evidence>
<dbReference type="PANTHER" id="PTHR12737:SF9">
    <property type="entry name" value="DIMETHYLARGININASE"/>
    <property type="match status" value="1"/>
</dbReference>
<dbReference type="GO" id="GO:0045429">
    <property type="term" value="P:positive regulation of nitric oxide biosynthetic process"/>
    <property type="evidence" value="ECO:0007669"/>
    <property type="project" value="TreeGrafter"/>
</dbReference>
<feature type="active site" description="Nucleophile" evidence="3">
    <location>
        <position position="258"/>
    </location>
</feature>
<dbReference type="GO" id="GO:0016403">
    <property type="term" value="F:dimethylargininase activity"/>
    <property type="evidence" value="ECO:0007669"/>
    <property type="project" value="TreeGrafter"/>
</dbReference>
<sequence>MTSGLGFRFTHSISRMPGQSIASGLRAGGGPDPDPALFIAQHKAYLVALGEAGVEPSCLPALEAYPDSVFVEDPALCMPQGAILLRPGAKSRAGETQEMLPVLYTHFDTVHILQGPGMVDGGDIMVTDDEVLVGLSARTDESGFSELETLLAGWGHKARMVQTPASILHFKTASSFLGDNTILCTEVMAQSGVFDAYQIVQVAKGEEAAANAIRVNDTILLSAGFPKTAQILRERFADLKLVELDTSQAALVDGGLSCMSLRFSRV</sequence>
<dbReference type="GO" id="GO:0000052">
    <property type="term" value="P:citrulline metabolic process"/>
    <property type="evidence" value="ECO:0007669"/>
    <property type="project" value="TreeGrafter"/>
</dbReference>
<reference evidence="5 6" key="1">
    <citation type="submission" date="2018-01" db="EMBL/GenBank/DDBJ databases">
        <title>The draft genome sequence of Cohaesibacter sp. H1304.</title>
        <authorList>
            <person name="Wang N.-N."/>
            <person name="Du Z.-J."/>
        </authorList>
    </citation>
    <scope>NUCLEOTIDE SEQUENCE [LARGE SCALE GENOMIC DNA]</scope>
    <source>
        <strain evidence="5 6">H1304</strain>
    </source>
</reference>
<dbReference type="InterPro" id="IPR033199">
    <property type="entry name" value="DDAH-like"/>
</dbReference>
<dbReference type="Gene3D" id="3.75.10.10">
    <property type="entry name" value="L-arginine/glycine Amidinotransferase, Chain A"/>
    <property type="match status" value="1"/>
</dbReference>
<feature type="binding site" evidence="4">
    <location>
        <position position="92"/>
    </location>
    <ligand>
        <name>substrate</name>
    </ligand>
</feature>